<dbReference type="GO" id="GO:0016747">
    <property type="term" value="F:acyltransferase activity, transferring groups other than amino-acyl groups"/>
    <property type="evidence" value="ECO:0007669"/>
    <property type="project" value="InterPro"/>
</dbReference>
<proteinExistence type="predicted"/>
<evidence type="ECO:0000256" key="3">
    <source>
        <dbReference type="SAM" id="MobiDB-lite"/>
    </source>
</evidence>
<gene>
    <name evidence="5" type="ORF">C8P69_102482</name>
</gene>
<dbReference type="EMBL" id="PZZL01000002">
    <property type="protein sequence ID" value="PTM61096.1"/>
    <property type="molecule type" value="Genomic_DNA"/>
</dbReference>
<feature type="compositionally biased region" description="Basic residues" evidence="3">
    <location>
        <begin position="192"/>
        <end position="202"/>
    </location>
</feature>
<dbReference type="CDD" id="cd04301">
    <property type="entry name" value="NAT_SF"/>
    <property type="match status" value="1"/>
</dbReference>
<evidence type="ECO:0000256" key="1">
    <source>
        <dbReference type="ARBA" id="ARBA00022679"/>
    </source>
</evidence>
<dbReference type="PROSITE" id="PS51186">
    <property type="entry name" value="GNAT"/>
    <property type="match status" value="1"/>
</dbReference>
<keyword evidence="5" id="KW-0687">Ribonucleoprotein</keyword>
<dbReference type="InterPro" id="IPR016181">
    <property type="entry name" value="Acyl_CoA_acyltransferase"/>
</dbReference>
<evidence type="ECO:0000256" key="2">
    <source>
        <dbReference type="ARBA" id="ARBA00023315"/>
    </source>
</evidence>
<name>A0A2T4ZGU0_9HYPH</name>
<dbReference type="AlphaFoldDB" id="A0A2T4ZGU0"/>
<reference evidence="5 6" key="1">
    <citation type="submission" date="2018-04" db="EMBL/GenBank/DDBJ databases">
        <title>Genomic Encyclopedia of Archaeal and Bacterial Type Strains, Phase II (KMG-II): from individual species to whole genera.</title>
        <authorList>
            <person name="Goeker M."/>
        </authorList>
    </citation>
    <scope>NUCLEOTIDE SEQUENCE [LARGE SCALE GENOMIC DNA]</scope>
    <source>
        <strain evidence="5 6">DSM 25521</strain>
    </source>
</reference>
<dbReference type="RefSeq" id="WP_108175012.1">
    <property type="nucleotide sequence ID" value="NZ_JAIESU010000033.1"/>
</dbReference>
<dbReference type="InterPro" id="IPR050832">
    <property type="entry name" value="Bact_Acetyltransf"/>
</dbReference>
<feature type="domain" description="N-acetyltransferase" evidence="4">
    <location>
        <begin position="18"/>
        <end position="182"/>
    </location>
</feature>
<dbReference type="SUPFAM" id="SSF55729">
    <property type="entry name" value="Acyl-CoA N-acyltransferases (Nat)"/>
    <property type="match status" value="1"/>
</dbReference>
<protein>
    <submittedName>
        <fullName evidence="5">Ribosomal protein S18 acetylase RimI-like enzyme</fullName>
    </submittedName>
</protein>
<sequence>MASDTSIPDDIADAEPQVRVRHLNKRDLNRTWEFIKAVFREVNRSTVEYQRPKSKKRFLEVFEEKGIEQLLFVIRTGGKERIVGYAECALAIIGTDNWMNERYFRARDMRPLFVEELAVDPEFQGRGLGTFVLEQLEHLAKLRGCTHLVLEVAENNENALKFYRGRAFTKLDAAIFLAKKVVSDPEILPPRRLKRREPRRVKASPSVTAPVDPKETPPEG</sequence>
<evidence type="ECO:0000313" key="6">
    <source>
        <dbReference type="Proteomes" id="UP000241808"/>
    </source>
</evidence>
<evidence type="ECO:0000313" key="5">
    <source>
        <dbReference type="EMBL" id="PTM61096.1"/>
    </source>
</evidence>
<keyword evidence="6" id="KW-1185">Reference proteome</keyword>
<keyword evidence="2" id="KW-0012">Acyltransferase</keyword>
<dbReference type="GO" id="GO:0005840">
    <property type="term" value="C:ribosome"/>
    <property type="evidence" value="ECO:0007669"/>
    <property type="project" value="UniProtKB-KW"/>
</dbReference>
<dbReference type="InterPro" id="IPR000182">
    <property type="entry name" value="GNAT_dom"/>
</dbReference>
<organism evidence="5 6">
    <name type="scientific">Phreatobacter oligotrophus</name>
    <dbReference type="NCBI Taxonomy" id="1122261"/>
    <lineage>
        <taxon>Bacteria</taxon>
        <taxon>Pseudomonadati</taxon>
        <taxon>Pseudomonadota</taxon>
        <taxon>Alphaproteobacteria</taxon>
        <taxon>Hyphomicrobiales</taxon>
        <taxon>Phreatobacteraceae</taxon>
        <taxon>Phreatobacter</taxon>
    </lineage>
</organism>
<keyword evidence="5" id="KW-0689">Ribosomal protein</keyword>
<dbReference type="OrthoDB" id="2135706at2"/>
<dbReference type="PANTHER" id="PTHR43877">
    <property type="entry name" value="AMINOALKYLPHOSPHONATE N-ACETYLTRANSFERASE-RELATED-RELATED"/>
    <property type="match status" value="1"/>
</dbReference>
<dbReference type="Proteomes" id="UP000241808">
    <property type="component" value="Unassembled WGS sequence"/>
</dbReference>
<keyword evidence="1" id="KW-0808">Transferase</keyword>
<feature type="region of interest" description="Disordered" evidence="3">
    <location>
        <begin position="192"/>
        <end position="220"/>
    </location>
</feature>
<comment type="caution">
    <text evidence="5">The sequence shown here is derived from an EMBL/GenBank/DDBJ whole genome shotgun (WGS) entry which is preliminary data.</text>
</comment>
<dbReference type="PANTHER" id="PTHR43877:SF2">
    <property type="entry name" value="AMINOALKYLPHOSPHONATE N-ACETYLTRANSFERASE-RELATED"/>
    <property type="match status" value="1"/>
</dbReference>
<accession>A0A2T4ZGU0</accession>
<evidence type="ECO:0000259" key="4">
    <source>
        <dbReference type="PROSITE" id="PS51186"/>
    </source>
</evidence>
<dbReference type="Pfam" id="PF00583">
    <property type="entry name" value="Acetyltransf_1"/>
    <property type="match status" value="1"/>
</dbReference>
<dbReference type="Gene3D" id="3.40.630.30">
    <property type="match status" value="1"/>
</dbReference>